<keyword evidence="2" id="KW-1185">Reference proteome</keyword>
<accession>A0A4R8DHC3</accession>
<name>A0A4R8DHC3_9BACT</name>
<proteinExistence type="predicted"/>
<dbReference type="RefSeq" id="WP_133998756.1">
    <property type="nucleotide sequence ID" value="NZ_SODV01000002.1"/>
</dbReference>
<organism evidence="1 2">
    <name type="scientific">Dinghuibacter silviterrae</name>
    <dbReference type="NCBI Taxonomy" id="1539049"/>
    <lineage>
        <taxon>Bacteria</taxon>
        <taxon>Pseudomonadati</taxon>
        <taxon>Bacteroidota</taxon>
        <taxon>Chitinophagia</taxon>
        <taxon>Chitinophagales</taxon>
        <taxon>Chitinophagaceae</taxon>
        <taxon>Dinghuibacter</taxon>
    </lineage>
</organism>
<evidence type="ECO:0000313" key="1">
    <source>
        <dbReference type="EMBL" id="TDW97113.1"/>
    </source>
</evidence>
<protein>
    <submittedName>
        <fullName evidence="1">Uncharacterized protein</fullName>
    </submittedName>
</protein>
<comment type="caution">
    <text evidence="1">The sequence shown here is derived from an EMBL/GenBank/DDBJ whole genome shotgun (WGS) entry which is preliminary data.</text>
</comment>
<dbReference type="AlphaFoldDB" id="A0A4R8DHC3"/>
<gene>
    <name evidence="1" type="ORF">EDB95_4954</name>
</gene>
<sequence length="367" mass="42204">MPVNMPDNLSRDRIMNALLDESEQEARVRVRQPTTGAADNQAVQLRRAQYQNILDGYVKKKDLTADESRSLRFVRGQIGEMTAKLYPTTWNKIRYWKPVKFLVNWIRGRASKTNAYSRQIEAVGKQTAQVENVKALQETLHNQGFNVSMEGPLSRWIAHELPAFHLEYYDPDNRKTQYTLFFKKIPGTDTYAFTQYNAEALRSAEQSMRDRTPLVREEVSMLETNPYTAKEAENLVHQQPVSRMQAGQERWAWLDQHGHRQQTTVSLVAKMAQYLFDEQQIPVKWESLLAALRSGNTKEATLIGPDKKTEKVTVQFDPIQQDLVFTNKAGQAIQPPKKHQLPAATIRMMEQALYEKPAQRVSQGRGV</sequence>
<dbReference type="Proteomes" id="UP000294498">
    <property type="component" value="Unassembled WGS sequence"/>
</dbReference>
<dbReference type="EMBL" id="SODV01000002">
    <property type="protein sequence ID" value="TDW97113.1"/>
    <property type="molecule type" value="Genomic_DNA"/>
</dbReference>
<reference evidence="1 2" key="1">
    <citation type="submission" date="2019-03" db="EMBL/GenBank/DDBJ databases">
        <title>Genomic Encyclopedia of Type Strains, Phase IV (KMG-IV): sequencing the most valuable type-strain genomes for metagenomic binning, comparative biology and taxonomic classification.</title>
        <authorList>
            <person name="Goeker M."/>
        </authorList>
    </citation>
    <scope>NUCLEOTIDE SEQUENCE [LARGE SCALE GENOMIC DNA]</scope>
    <source>
        <strain evidence="1 2">DSM 100059</strain>
    </source>
</reference>
<evidence type="ECO:0000313" key="2">
    <source>
        <dbReference type="Proteomes" id="UP000294498"/>
    </source>
</evidence>
<dbReference type="OrthoDB" id="672220at2"/>